<dbReference type="GO" id="GO:0005737">
    <property type="term" value="C:cytoplasm"/>
    <property type="evidence" value="ECO:0007669"/>
    <property type="project" value="TreeGrafter"/>
</dbReference>
<evidence type="ECO:0000313" key="18">
    <source>
        <dbReference type="EMBL" id="SDB95383.1"/>
    </source>
</evidence>
<comment type="catalytic activity">
    <reaction evidence="1 14">
        <text>alpha-D-galactose 1-phosphate + UDP-alpha-D-glucose = alpha-D-glucose 1-phosphate + UDP-alpha-D-galactose</text>
        <dbReference type="Rhea" id="RHEA:13989"/>
        <dbReference type="ChEBI" id="CHEBI:58336"/>
        <dbReference type="ChEBI" id="CHEBI:58601"/>
        <dbReference type="ChEBI" id="CHEBI:58885"/>
        <dbReference type="ChEBI" id="CHEBI:66914"/>
        <dbReference type="EC" id="2.7.7.12"/>
    </reaction>
</comment>
<evidence type="ECO:0000256" key="7">
    <source>
        <dbReference type="ARBA" id="ARBA00022679"/>
    </source>
</evidence>
<dbReference type="Pfam" id="PF01087">
    <property type="entry name" value="GalP_UDP_transf"/>
    <property type="match status" value="1"/>
</dbReference>
<dbReference type="EC" id="2.7.7.12" evidence="5 13"/>
<keyword evidence="10" id="KW-0862">Zinc</keyword>
<evidence type="ECO:0000256" key="10">
    <source>
        <dbReference type="ARBA" id="ARBA00022833"/>
    </source>
</evidence>
<keyword evidence="12 14" id="KW-0119">Carbohydrate metabolism</keyword>
<dbReference type="GO" id="GO:0008108">
    <property type="term" value="F:UDP-glucose:hexose-1-phosphate uridylyltransferase activity"/>
    <property type="evidence" value="ECO:0007669"/>
    <property type="project" value="UniProtKB-UniRule"/>
</dbReference>
<dbReference type="SUPFAM" id="SSF54197">
    <property type="entry name" value="HIT-like"/>
    <property type="match status" value="2"/>
</dbReference>
<dbReference type="PANTHER" id="PTHR11943">
    <property type="entry name" value="GALACTOSE-1-PHOSPHATE URIDYLYLTRANSFERASE"/>
    <property type="match status" value="1"/>
</dbReference>
<comment type="similarity">
    <text evidence="4 14">Belongs to the galactose-1-phosphate uridylyltransferase type 1 family.</text>
</comment>
<comment type="cofactor">
    <cofactor evidence="2">
        <name>Zn(2+)</name>
        <dbReference type="ChEBI" id="CHEBI:29105"/>
    </cofactor>
</comment>
<feature type="domain" description="Galactose-1-phosphate uridyl transferase C-terminal" evidence="17">
    <location>
        <begin position="261"/>
        <end position="380"/>
    </location>
</feature>
<dbReference type="InterPro" id="IPR005850">
    <property type="entry name" value="GalP_Utransf_C"/>
</dbReference>
<comment type="pathway">
    <text evidence="3 14">Carbohydrate metabolism; galactose metabolism.</text>
</comment>
<keyword evidence="11 14" id="KW-0299">Galactose metabolism</keyword>
<gene>
    <name evidence="18" type="ORF">SAMN05216410_1135</name>
</gene>
<evidence type="ECO:0000256" key="8">
    <source>
        <dbReference type="ARBA" id="ARBA00022695"/>
    </source>
</evidence>
<dbReference type="GO" id="GO:0033499">
    <property type="term" value="P:galactose catabolic process via UDP-galactose, Leloir pathway"/>
    <property type="evidence" value="ECO:0007669"/>
    <property type="project" value="TreeGrafter"/>
</dbReference>
<evidence type="ECO:0000256" key="5">
    <source>
        <dbReference type="ARBA" id="ARBA00012384"/>
    </source>
</evidence>
<dbReference type="InterPro" id="IPR019779">
    <property type="entry name" value="GalP_UDPtransf1_His-AS"/>
</dbReference>
<protein>
    <recommendedName>
        <fullName evidence="6 13">Galactose-1-phosphate uridylyltransferase</fullName>
        <ecNumber evidence="5 13">2.7.7.12</ecNumber>
    </recommendedName>
</protein>
<evidence type="ECO:0000256" key="4">
    <source>
        <dbReference type="ARBA" id="ARBA00010951"/>
    </source>
</evidence>
<evidence type="ECO:0000259" key="16">
    <source>
        <dbReference type="Pfam" id="PF01087"/>
    </source>
</evidence>
<proteinExistence type="inferred from homology"/>
<dbReference type="STRING" id="1814289.SAMN05216410_1135"/>
<evidence type="ECO:0000256" key="14">
    <source>
        <dbReference type="RuleBase" id="RU000506"/>
    </source>
</evidence>
<dbReference type="PROSITE" id="PS00117">
    <property type="entry name" value="GAL_P_UDP_TRANSF_I"/>
    <property type="match status" value="1"/>
</dbReference>
<feature type="region of interest" description="Disordered" evidence="15">
    <location>
        <begin position="1"/>
        <end position="26"/>
    </location>
</feature>
<dbReference type="GO" id="GO:0008270">
    <property type="term" value="F:zinc ion binding"/>
    <property type="evidence" value="ECO:0007669"/>
    <property type="project" value="InterPro"/>
</dbReference>
<feature type="compositionally biased region" description="Low complexity" evidence="15">
    <location>
        <begin position="1"/>
        <end position="20"/>
    </location>
</feature>
<dbReference type="InterPro" id="IPR036265">
    <property type="entry name" value="HIT-like_sf"/>
</dbReference>
<organism evidence="18 19">
    <name type="scientific">Sanguibacter gelidistatuariae</name>
    <dbReference type="NCBI Taxonomy" id="1814289"/>
    <lineage>
        <taxon>Bacteria</taxon>
        <taxon>Bacillati</taxon>
        <taxon>Actinomycetota</taxon>
        <taxon>Actinomycetes</taxon>
        <taxon>Micrococcales</taxon>
        <taxon>Sanguibacteraceae</taxon>
        <taxon>Sanguibacter</taxon>
    </lineage>
</organism>
<keyword evidence="19" id="KW-1185">Reference proteome</keyword>
<dbReference type="UniPathway" id="UPA00214"/>
<evidence type="ECO:0000256" key="15">
    <source>
        <dbReference type="SAM" id="MobiDB-lite"/>
    </source>
</evidence>
<name>A0A1G6HMK8_9MICO</name>
<feature type="domain" description="Galactose-1-phosphate uridyl transferase N-terminal" evidence="16">
    <location>
        <begin position="90"/>
        <end position="250"/>
    </location>
</feature>
<sequence>MSTEGMSTDSSSTGTASTGSQPWAVPAVRRTHTTLADGRDLFYFDDSEPYVSGKATRRLDDPRPLPGRFEAITTTGPDGEPVTAPVTGPTMRLDVLTGEWIPHAAHRMNRTFLPAADSNPLAPAKPGAAYSDGEIPAEDYDVVVFENRFPSLMRVPGTVDEVTALEGEDLWKVRPAVGRCEVICFSPDSDKSLAQVGPRRMRTIIEAWADRTTELGKVDGVEQVFCFENRGKEIGVTLSHPHGQIYAYPYLMPKTDVMLRQARAHRAGTGRNLLRDVLDAELRSGRRIIAQSAHWVAYVPAAARWPIEVHLAPRRDVADLPALSDAERADLALVYLELLGRMDRFFPAAADGRPTQAPYIAAWHQAPVREGRDDLRLHLQLFSILRAPGKLKYLAGSESGGGAWISDTTPERIADRLAEVASPTWVDVTADAPADVTVPADAGDHA</sequence>
<dbReference type="PANTHER" id="PTHR11943:SF1">
    <property type="entry name" value="GALACTOSE-1-PHOSPHATE URIDYLYLTRANSFERASE"/>
    <property type="match status" value="1"/>
</dbReference>
<reference evidence="18 19" key="1">
    <citation type="submission" date="2016-09" db="EMBL/GenBank/DDBJ databases">
        <authorList>
            <person name="Capua I."/>
            <person name="De Benedictis P."/>
            <person name="Joannis T."/>
            <person name="Lombin L.H."/>
            <person name="Cattoli G."/>
        </authorList>
    </citation>
    <scope>NUCLEOTIDE SEQUENCE [LARGE SCALE GENOMIC DNA]</scope>
    <source>
        <strain evidence="18 19">ISLP-3</strain>
    </source>
</reference>
<evidence type="ECO:0000256" key="12">
    <source>
        <dbReference type="ARBA" id="ARBA00023277"/>
    </source>
</evidence>
<evidence type="ECO:0000259" key="17">
    <source>
        <dbReference type="Pfam" id="PF02744"/>
    </source>
</evidence>
<evidence type="ECO:0000256" key="6">
    <source>
        <dbReference type="ARBA" id="ARBA00016340"/>
    </source>
</evidence>
<evidence type="ECO:0000313" key="19">
    <source>
        <dbReference type="Proteomes" id="UP000199039"/>
    </source>
</evidence>
<evidence type="ECO:0000256" key="1">
    <source>
        <dbReference type="ARBA" id="ARBA00001107"/>
    </source>
</evidence>
<evidence type="ECO:0000256" key="9">
    <source>
        <dbReference type="ARBA" id="ARBA00022723"/>
    </source>
</evidence>
<evidence type="ECO:0000256" key="2">
    <source>
        <dbReference type="ARBA" id="ARBA00001947"/>
    </source>
</evidence>
<evidence type="ECO:0000256" key="11">
    <source>
        <dbReference type="ARBA" id="ARBA00023144"/>
    </source>
</evidence>
<dbReference type="Pfam" id="PF02744">
    <property type="entry name" value="GalP_UDP_tr_C"/>
    <property type="match status" value="1"/>
</dbReference>
<dbReference type="InterPro" id="IPR001937">
    <property type="entry name" value="GalP_UDPtransf1"/>
</dbReference>
<dbReference type="EMBL" id="FMYH01000001">
    <property type="protein sequence ID" value="SDB95383.1"/>
    <property type="molecule type" value="Genomic_DNA"/>
</dbReference>
<keyword evidence="8 14" id="KW-0548">Nucleotidyltransferase</keyword>
<evidence type="ECO:0000256" key="13">
    <source>
        <dbReference type="NCBIfam" id="TIGR00209"/>
    </source>
</evidence>
<dbReference type="Proteomes" id="UP000199039">
    <property type="component" value="Unassembled WGS sequence"/>
</dbReference>
<dbReference type="Gene3D" id="3.30.428.10">
    <property type="entry name" value="HIT-like"/>
    <property type="match status" value="2"/>
</dbReference>
<accession>A0A1G6HMK8</accession>
<dbReference type="NCBIfam" id="TIGR00209">
    <property type="entry name" value="galT_1"/>
    <property type="match status" value="1"/>
</dbReference>
<dbReference type="InterPro" id="IPR005849">
    <property type="entry name" value="GalP_Utransf_N"/>
</dbReference>
<dbReference type="AlphaFoldDB" id="A0A1G6HMK8"/>
<keyword evidence="9 14" id="KW-0479">Metal-binding</keyword>
<evidence type="ECO:0000256" key="3">
    <source>
        <dbReference type="ARBA" id="ARBA00004947"/>
    </source>
</evidence>
<keyword evidence="7 14" id="KW-0808">Transferase</keyword>